<dbReference type="InterPro" id="IPR038973">
    <property type="entry name" value="MutL/Mlh/Pms-like"/>
</dbReference>
<dbReference type="PANTHER" id="PTHR10073:SF12">
    <property type="entry name" value="DNA MISMATCH REPAIR PROTEIN MLH1"/>
    <property type="match status" value="1"/>
</dbReference>
<keyword evidence="8" id="KW-0540">Nuclease</keyword>
<evidence type="ECO:0000256" key="3">
    <source>
        <dbReference type="ARBA" id="ARBA00022763"/>
    </source>
</evidence>
<dbReference type="PANTHER" id="PTHR10073">
    <property type="entry name" value="DNA MISMATCH REPAIR PROTEIN MLH, PMS, MUTL"/>
    <property type="match status" value="1"/>
</dbReference>
<dbReference type="InterPro" id="IPR014762">
    <property type="entry name" value="DNA_mismatch_repair_CS"/>
</dbReference>
<dbReference type="Gene3D" id="3.30.1370.100">
    <property type="entry name" value="MutL, C-terminal domain, regulatory subdomain"/>
    <property type="match status" value="1"/>
</dbReference>
<comment type="function">
    <text evidence="5">This protein is involved in the repair of mismatches in DNA. It is required for dam-dependent methyl-directed DNA mismatch repair. May act as a 'molecular matchmaker', a protein that promotes the formation of a stable complex between two or more DNA-binding proteins in an ATP-dependent manner without itself being part of a final effector complex.</text>
</comment>
<dbReference type="RefSeq" id="WP_303304052.1">
    <property type="nucleotide sequence ID" value="NZ_BAABDA010000011.1"/>
</dbReference>
<dbReference type="InterPro" id="IPR014790">
    <property type="entry name" value="MutL_C"/>
</dbReference>
<dbReference type="GO" id="GO:0004519">
    <property type="term" value="F:endonuclease activity"/>
    <property type="evidence" value="ECO:0007669"/>
    <property type="project" value="UniProtKB-KW"/>
</dbReference>
<dbReference type="CDD" id="cd00782">
    <property type="entry name" value="MutL_Trans"/>
    <property type="match status" value="1"/>
</dbReference>
<dbReference type="Gene3D" id="3.30.565.10">
    <property type="entry name" value="Histidine kinase-like ATPase, C-terminal domain"/>
    <property type="match status" value="1"/>
</dbReference>
<dbReference type="SMART" id="SM01340">
    <property type="entry name" value="DNA_mis_repair"/>
    <property type="match status" value="1"/>
</dbReference>
<comment type="similarity">
    <text evidence="1 5">Belongs to the DNA mismatch repair MutL/HexB family.</text>
</comment>
<evidence type="ECO:0000256" key="5">
    <source>
        <dbReference type="HAMAP-Rule" id="MF_00149"/>
    </source>
</evidence>
<dbReference type="Gene3D" id="3.30.230.10">
    <property type="match status" value="1"/>
</dbReference>
<keyword evidence="9" id="KW-1185">Reference proteome</keyword>
<dbReference type="Pfam" id="PF01119">
    <property type="entry name" value="DNA_mis_repair"/>
    <property type="match status" value="1"/>
</dbReference>
<evidence type="ECO:0000256" key="1">
    <source>
        <dbReference type="ARBA" id="ARBA00006082"/>
    </source>
</evidence>
<comment type="caution">
    <text evidence="8">The sequence shown here is derived from an EMBL/GenBank/DDBJ whole genome shotgun (WGS) entry which is preliminary data.</text>
</comment>
<dbReference type="InterPro" id="IPR042120">
    <property type="entry name" value="MutL_C_dimsub"/>
</dbReference>
<dbReference type="Pfam" id="PF08676">
    <property type="entry name" value="MutL_C"/>
    <property type="match status" value="1"/>
</dbReference>
<dbReference type="SUPFAM" id="SSF55874">
    <property type="entry name" value="ATPase domain of HSP90 chaperone/DNA topoisomerase II/histidine kinase"/>
    <property type="match status" value="1"/>
</dbReference>
<keyword evidence="3 5" id="KW-0227">DNA damage</keyword>
<gene>
    <name evidence="5 8" type="primary">mutL</name>
    <name evidence="8" type="ORF">Q4Q40_21230</name>
</gene>
<dbReference type="PROSITE" id="PS00058">
    <property type="entry name" value="DNA_MISMATCH_REPAIR_1"/>
    <property type="match status" value="1"/>
</dbReference>
<feature type="domain" description="MutL C-terminal dimerisation" evidence="6">
    <location>
        <begin position="434"/>
        <end position="576"/>
    </location>
</feature>
<dbReference type="InterPro" id="IPR020667">
    <property type="entry name" value="DNA_mismatch_repair_MutL"/>
</dbReference>
<dbReference type="InterPro" id="IPR042121">
    <property type="entry name" value="MutL_C_regsub"/>
</dbReference>
<dbReference type="EMBL" id="JAUOEL010000009">
    <property type="protein sequence ID" value="MDO5976731.1"/>
    <property type="molecule type" value="Genomic_DNA"/>
</dbReference>
<dbReference type="NCBIfam" id="TIGR00585">
    <property type="entry name" value="mutl"/>
    <property type="match status" value="1"/>
</dbReference>
<dbReference type="InterPro" id="IPR002099">
    <property type="entry name" value="MutL/Mlh/PMS"/>
</dbReference>
<dbReference type="Pfam" id="PF13589">
    <property type="entry name" value="HATPase_c_3"/>
    <property type="match status" value="1"/>
</dbReference>
<evidence type="ECO:0000259" key="7">
    <source>
        <dbReference type="SMART" id="SM01340"/>
    </source>
</evidence>
<feature type="domain" description="DNA mismatch repair protein S5" evidence="7">
    <location>
        <begin position="209"/>
        <end position="327"/>
    </location>
</feature>
<evidence type="ECO:0000313" key="9">
    <source>
        <dbReference type="Proteomes" id="UP001176806"/>
    </source>
</evidence>
<dbReference type="InterPro" id="IPR037198">
    <property type="entry name" value="MutL_C_sf"/>
</dbReference>
<protein>
    <recommendedName>
        <fullName evidence="2 5">DNA mismatch repair protein MutL</fullName>
    </recommendedName>
</protein>
<dbReference type="Proteomes" id="UP001176806">
    <property type="component" value="Unassembled WGS sequence"/>
</dbReference>
<dbReference type="HAMAP" id="MF_00149">
    <property type="entry name" value="DNA_mis_repair"/>
    <property type="match status" value="1"/>
</dbReference>
<dbReference type="SUPFAM" id="SSF118116">
    <property type="entry name" value="DNA mismatch repair protein MutL"/>
    <property type="match status" value="1"/>
</dbReference>
<reference evidence="8" key="1">
    <citation type="submission" date="2023-07" db="EMBL/GenBank/DDBJ databases">
        <title>Two novel species in the genus Flavivirga.</title>
        <authorList>
            <person name="Kwon K."/>
        </authorList>
    </citation>
    <scope>NUCLEOTIDE SEQUENCE</scope>
    <source>
        <strain evidence="8">KACC 14158</strain>
    </source>
</reference>
<evidence type="ECO:0000259" key="6">
    <source>
        <dbReference type="SMART" id="SM00853"/>
    </source>
</evidence>
<dbReference type="InterPro" id="IPR020568">
    <property type="entry name" value="Ribosomal_Su5_D2-typ_SF"/>
</dbReference>
<proteinExistence type="inferred from homology"/>
<sequence length="617" mass="69024">MADIIQLLPDHVANQIAAGEVVQRPASVVKELLENAIDAGASTIKLIIKDAGKTLVQVIDDGKGMSTTDARLSFERHATSKIRTADDLFQLHTKGFRGEALASIAAIAHVELKTKQEQDDVGNSIVVEGSHVTSQEVIVTPKGTSISVKNLFFNIPARRNFLKSNTVELRHVIDEFYRVALAHPNISFALYNNGSESFNLPVSNYRQRIVNIFGNKTNEKLVPVEEDTEVLKISGFVGKPEFAKKTRGEQYFFVNDRFIKSAYLNHAISSAFDGLLKSGTHPSYFLNLTVDPQTIDINIHPTKTEIKFDDEHTLYALLRSAVKHSLGQFNIAPVLDFERDPNLDTPYSFKNSDTSTPKVEVDRSFNPFQEETKSRAATEVTYKKEPAANWEGLYVGLESKGTKTQQDFSEVHFESEESTPSIFDDDKQIEKANTTYQLHNKYIVSTIKSGMLVIDQHRAHQRILYEELLKNMTVKEAVSQQLLFPLQLHFSTQEIAIVEQLKDDLENTGFVFSNIKDASLEITGVPVSVPESEVSIILEQLISDVENEVPESNFSATDLLAKSMAKSLAIKTGQSLQKDEQEHLVNKLFACKEPNISPTNRSTFITLSVDELDKKFI</sequence>
<dbReference type="CDD" id="cd16926">
    <property type="entry name" value="HATPase_MutL-MLH-PMS-like"/>
    <property type="match status" value="1"/>
</dbReference>
<organism evidence="8 9">
    <name type="scientific">Flavivirga jejuensis</name>
    <dbReference type="NCBI Taxonomy" id="870487"/>
    <lineage>
        <taxon>Bacteria</taxon>
        <taxon>Pseudomonadati</taxon>
        <taxon>Bacteroidota</taxon>
        <taxon>Flavobacteriia</taxon>
        <taxon>Flavobacteriales</taxon>
        <taxon>Flavobacteriaceae</taxon>
        <taxon>Flavivirga</taxon>
    </lineage>
</organism>
<dbReference type="InterPro" id="IPR013507">
    <property type="entry name" value="DNA_mismatch_S5_2-like"/>
</dbReference>
<keyword evidence="8" id="KW-0255">Endonuclease</keyword>
<keyword evidence="8" id="KW-0378">Hydrolase</keyword>
<dbReference type="InterPro" id="IPR014721">
    <property type="entry name" value="Ribsml_uS5_D2-typ_fold_subgr"/>
</dbReference>
<dbReference type="InterPro" id="IPR036890">
    <property type="entry name" value="HATPase_C_sf"/>
</dbReference>
<dbReference type="SMART" id="SM00853">
    <property type="entry name" value="MutL_C"/>
    <property type="match status" value="1"/>
</dbReference>
<dbReference type="SUPFAM" id="SSF54211">
    <property type="entry name" value="Ribosomal protein S5 domain 2-like"/>
    <property type="match status" value="1"/>
</dbReference>
<accession>A0ABT8WU78</accession>
<dbReference type="Gene3D" id="3.30.1540.20">
    <property type="entry name" value="MutL, C-terminal domain, dimerisation subdomain"/>
    <property type="match status" value="1"/>
</dbReference>
<evidence type="ECO:0000256" key="2">
    <source>
        <dbReference type="ARBA" id="ARBA00021975"/>
    </source>
</evidence>
<evidence type="ECO:0000256" key="4">
    <source>
        <dbReference type="ARBA" id="ARBA00023204"/>
    </source>
</evidence>
<keyword evidence="4 5" id="KW-0234">DNA repair</keyword>
<name>A0ABT8WU78_9FLAO</name>
<evidence type="ECO:0000313" key="8">
    <source>
        <dbReference type="EMBL" id="MDO5976731.1"/>
    </source>
</evidence>